<evidence type="ECO:0000259" key="1">
    <source>
        <dbReference type="SMART" id="SM00875"/>
    </source>
</evidence>
<comment type="caution">
    <text evidence="2">The sequence shown here is derived from an EMBL/GenBank/DDBJ whole genome shotgun (WGS) entry which is preliminary data.</text>
</comment>
<dbReference type="Pfam" id="PF07707">
    <property type="entry name" value="BACK"/>
    <property type="match status" value="1"/>
</dbReference>
<feature type="domain" description="BACK" evidence="1">
    <location>
        <begin position="30"/>
        <end position="139"/>
    </location>
</feature>
<proteinExistence type="predicted"/>
<reference evidence="2" key="1">
    <citation type="submission" date="2019-08" db="EMBL/GenBank/DDBJ databases">
        <title>The improved chromosome-level genome for the pearl oyster Pinctada fucata martensii using PacBio sequencing and Hi-C.</title>
        <authorList>
            <person name="Zheng Z."/>
        </authorList>
    </citation>
    <scope>NUCLEOTIDE SEQUENCE</scope>
    <source>
        <strain evidence="2">ZZ-2019</strain>
        <tissue evidence="2">Adductor muscle</tissue>
    </source>
</reference>
<dbReference type="InterPro" id="IPR011705">
    <property type="entry name" value="BACK"/>
</dbReference>
<dbReference type="EMBL" id="VSWD01000003">
    <property type="protein sequence ID" value="KAK3105637.1"/>
    <property type="molecule type" value="Genomic_DNA"/>
</dbReference>
<evidence type="ECO:0000313" key="3">
    <source>
        <dbReference type="Proteomes" id="UP001186944"/>
    </source>
</evidence>
<keyword evidence="3" id="KW-1185">Reference proteome</keyword>
<name>A0AA89C4G9_PINIB</name>
<dbReference type="GO" id="GO:0005829">
    <property type="term" value="C:cytosol"/>
    <property type="evidence" value="ECO:0007669"/>
    <property type="project" value="TreeGrafter"/>
</dbReference>
<organism evidence="2 3">
    <name type="scientific">Pinctada imbricata</name>
    <name type="common">Atlantic pearl-oyster</name>
    <name type="synonym">Pinctada martensii</name>
    <dbReference type="NCBI Taxonomy" id="66713"/>
    <lineage>
        <taxon>Eukaryota</taxon>
        <taxon>Metazoa</taxon>
        <taxon>Spiralia</taxon>
        <taxon>Lophotrochozoa</taxon>
        <taxon>Mollusca</taxon>
        <taxon>Bivalvia</taxon>
        <taxon>Autobranchia</taxon>
        <taxon>Pteriomorphia</taxon>
        <taxon>Pterioida</taxon>
        <taxon>Pterioidea</taxon>
        <taxon>Pteriidae</taxon>
        <taxon>Pinctada</taxon>
    </lineage>
</organism>
<evidence type="ECO:0000313" key="2">
    <source>
        <dbReference type="EMBL" id="KAK3105637.1"/>
    </source>
</evidence>
<dbReference type="AlphaFoldDB" id="A0AA89C4G9"/>
<dbReference type="InterPro" id="IPR011333">
    <property type="entry name" value="SKP1/BTB/POZ_sf"/>
</dbReference>
<protein>
    <recommendedName>
        <fullName evidence="1">BACK domain-containing protein</fullName>
    </recommendedName>
</protein>
<dbReference type="Gene3D" id="1.25.40.420">
    <property type="match status" value="1"/>
</dbReference>
<sequence>MYVAKKYCVDRLTSKCKQFVQNNINSNNACILMDEAVKFVDEDVLQSCLQRIKEDTEACIQRQEFINICKESLELITKLEKITVKEEILYEQVIKWCDAECERQKLEVTWLNKRNVLGDLRFNIRFPVMEARYFTKHVASTDLLTFEEKVEISMYYTQQHEGSKGDLKYFNKNNRKKYFPPEPKYEPGMYPVLYEEDGIVICTEDV</sequence>
<dbReference type="PANTHER" id="PTHR45774:SF4">
    <property type="entry name" value="AXUNDEAD, ISOFORM F"/>
    <property type="match status" value="1"/>
</dbReference>
<dbReference type="GO" id="GO:0022008">
    <property type="term" value="P:neurogenesis"/>
    <property type="evidence" value="ECO:0007669"/>
    <property type="project" value="TreeGrafter"/>
</dbReference>
<dbReference type="Gene3D" id="3.30.710.10">
    <property type="entry name" value="Potassium Channel Kv1.1, Chain A"/>
    <property type="match status" value="1"/>
</dbReference>
<dbReference type="PANTHER" id="PTHR45774">
    <property type="entry name" value="BTB/POZ DOMAIN-CONTAINING"/>
    <property type="match status" value="1"/>
</dbReference>
<dbReference type="SMART" id="SM00875">
    <property type="entry name" value="BACK"/>
    <property type="match status" value="1"/>
</dbReference>
<dbReference type="Proteomes" id="UP001186944">
    <property type="component" value="Unassembled WGS sequence"/>
</dbReference>
<gene>
    <name evidence="2" type="ORF">FSP39_002398</name>
</gene>
<accession>A0AA89C4G9</accession>